<dbReference type="GO" id="GO:0030246">
    <property type="term" value="F:carbohydrate binding"/>
    <property type="evidence" value="ECO:0007669"/>
    <property type="project" value="UniProtKB-UniRule"/>
</dbReference>
<dbReference type="InterPro" id="IPR001079">
    <property type="entry name" value="Galectin_CRD"/>
</dbReference>
<dbReference type="Gene3D" id="2.60.120.200">
    <property type="match status" value="1"/>
</dbReference>
<name>A0A6M2DGV9_XENCH</name>
<evidence type="ECO:0000256" key="1">
    <source>
        <dbReference type="ARBA" id="ARBA00022734"/>
    </source>
</evidence>
<sequence>MSFFDIFQECCGKSGLPPDITQKPPMPAPPTNHFIGHVPRPLRHGDVVVIKGTVAEEPEKFSINLCCDHHYPPRDIAYHSKTIFGDDDHVVTNQKVGNEWQEQSEPHSNPFQPGSDFTVTIHLNEDGIVTYEGHSNYLHECQHSHDVADVKTVQVWHDVQRVRELTFRFAD</sequence>
<dbReference type="PANTHER" id="PTHR11346:SF147">
    <property type="entry name" value="GALECTIN"/>
    <property type="match status" value="1"/>
</dbReference>
<dbReference type="PANTHER" id="PTHR11346">
    <property type="entry name" value="GALECTIN"/>
    <property type="match status" value="1"/>
</dbReference>
<feature type="domain" description="Galectin" evidence="3">
    <location>
        <begin position="34"/>
        <end position="168"/>
    </location>
</feature>
<evidence type="ECO:0000259" key="3">
    <source>
        <dbReference type="PROSITE" id="PS51304"/>
    </source>
</evidence>
<evidence type="ECO:0000313" key="4">
    <source>
        <dbReference type="EMBL" id="NOV45545.1"/>
    </source>
</evidence>
<organism evidence="4">
    <name type="scientific">Xenopsylla cheopis</name>
    <name type="common">Oriental rat flea</name>
    <name type="synonym">Pulex cheopis</name>
    <dbReference type="NCBI Taxonomy" id="163159"/>
    <lineage>
        <taxon>Eukaryota</taxon>
        <taxon>Metazoa</taxon>
        <taxon>Ecdysozoa</taxon>
        <taxon>Arthropoda</taxon>
        <taxon>Hexapoda</taxon>
        <taxon>Insecta</taxon>
        <taxon>Pterygota</taxon>
        <taxon>Neoptera</taxon>
        <taxon>Endopterygota</taxon>
        <taxon>Siphonaptera</taxon>
        <taxon>Pulicidae</taxon>
        <taxon>Xenopsyllinae</taxon>
        <taxon>Xenopsylla</taxon>
    </lineage>
</organism>
<accession>A0A6M2DGV9</accession>
<dbReference type="InterPro" id="IPR013320">
    <property type="entry name" value="ConA-like_dom_sf"/>
</dbReference>
<keyword evidence="1 2" id="KW-0430">Lectin</keyword>
<proteinExistence type="predicted"/>
<dbReference type="EMBL" id="GIIL01001819">
    <property type="protein sequence ID" value="NOV45545.1"/>
    <property type="molecule type" value="Transcribed_RNA"/>
</dbReference>
<dbReference type="PROSITE" id="PS51304">
    <property type="entry name" value="GALECTIN"/>
    <property type="match status" value="1"/>
</dbReference>
<reference evidence="4" key="1">
    <citation type="submission" date="2020-03" db="EMBL/GenBank/DDBJ databases">
        <title>Transcriptomic Profiling of the Digestive Tract of the Rat Flea, Xenopsylla cheopis, Following Blood Feeding and Infection with Yersinia pestis.</title>
        <authorList>
            <person name="Bland D.M."/>
            <person name="Martens C.A."/>
            <person name="Virtaneva K."/>
            <person name="Kanakabandi K."/>
            <person name="Long D."/>
            <person name="Rosenke R."/>
            <person name="Saturday G.A."/>
            <person name="Hoyt F.H."/>
            <person name="Bruno D.P."/>
            <person name="Ribeiro J.M.C."/>
            <person name="Hinnebusch J."/>
        </authorList>
    </citation>
    <scope>NUCLEOTIDE SEQUENCE</scope>
</reference>
<dbReference type="SMART" id="SM00908">
    <property type="entry name" value="Gal-bind_lectin"/>
    <property type="match status" value="1"/>
</dbReference>
<dbReference type="InterPro" id="IPR044156">
    <property type="entry name" value="Galectin-like"/>
</dbReference>
<dbReference type="SMART" id="SM00276">
    <property type="entry name" value="GLECT"/>
    <property type="match status" value="1"/>
</dbReference>
<dbReference type="SUPFAM" id="SSF49899">
    <property type="entry name" value="Concanavalin A-like lectins/glucanases"/>
    <property type="match status" value="1"/>
</dbReference>
<dbReference type="AlphaFoldDB" id="A0A6M2DGV9"/>
<protein>
    <recommendedName>
        <fullName evidence="2">Galectin</fullName>
    </recommendedName>
</protein>
<evidence type="ECO:0000256" key="2">
    <source>
        <dbReference type="RuleBase" id="RU102079"/>
    </source>
</evidence>
<dbReference type="Pfam" id="PF00337">
    <property type="entry name" value="Gal-bind_lectin"/>
    <property type="match status" value="1"/>
</dbReference>